<dbReference type="AlphaFoldDB" id="A0AAD1YZF9"/>
<keyword evidence="2" id="KW-1185">Reference proteome</keyword>
<organism evidence="1 2">
    <name type="scientific">Fraxinus pennsylvanica</name>
    <dbReference type="NCBI Taxonomy" id="56036"/>
    <lineage>
        <taxon>Eukaryota</taxon>
        <taxon>Viridiplantae</taxon>
        <taxon>Streptophyta</taxon>
        <taxon>Embryophyta</taxon>
        <taxon>Tracheophyta</taxon>
        <taxon>Spermatophyta</taxon>
        <taxon>Magnoliopsida</taxon>
        <taxon>eudicotyledons</taxon>
        <taxon>Gunneridae</taxon>
        <taxon>Pentapetalae</taxon>
        <taxon>asterids</taxon>
        <taxon>lamiids</taxon>
        <taxon>Lamiales</taxon>
        <taxon>Oleaceae</taxon>
        <taxon>Oleeae</taxon>
        <taxon>Fraxinus</taxon>
    </lineage>
</organism>
<proteinExistence type="predicted"/>
<sequence length="115" mass="12452">MDHRTTIVQKPTITELATDDFLEQILGFPTYGVADNNLVGNDAASLAGAPTSMMLQLGLDDGSKSGTEKAAADLCRAAPSHRPCLRVFVSNDLRRAMNSGLFMLVYGDWGNIEYE</sequence>
<accession>A0AAD1YZF9</accession>
<dbReference type="Proteomes" id="UP000834106">
    <property type="component" value="Chromosome 4"/>
</dbReference>
<gene>
    <name evidence="1" type="ORF">FPE_LOCUS6868</name>
</gene>
<name>A0AAD1YZF9_9LAMI</name>
<dbReference type="EMBL" id="OU503039">
    <property type="protein sequence ID" value="CAI9759438.1"/>
    <property type="molecule type" value="Genomic_DNA"/>
</dbReference>
<reference evidence="1" key="1">
    <citation type="submission" date="2023-05" db="EMBL/GenBank/DDBJ databases">
        <authorList>
            <person name="Huff M."/>
        </authorList>
    </citation>
    <scope>NUCLEOTIDE SEQUENCE</scope>
</reference>
<evidence type="ECO:0000313" key="2">
    <source>
        <dbReference type="Proteomes" id="UP000834106"/>
    </source>
</evidence>
<protein>
    <submittedName>
        <fullName evidence="1">Uncharacterized protein</fullName>
    </submittedName>
</protein>
<evidence type="ECO:0000313" key="1">
    <source>
        <dbReference type="EMBL" id="CAI9759438.1"/>
    </source>
</evidence>